<name>A0A0E9U7B1_ANGAN</name>
<proteinExistence type="predicted"/>
<dbReference type="AlphaFoldDB" id="A0A0E9U7B1"/>
<evidence type="ECO:0000313" key="1">
    <source>
        <dbReference type="EMBL" id="JAH61637.1"/>
    </source>
</evidence>
<sequence length="44" mass="5034">MFSSSKKVWGFLCSSFCLAMKRSMKLLTSLLSCSSLRCLYTFLK</sequence>
<reference evidence="1" key="2">
    <citation type="journal article" date="2015" name="Fish Shellfish Immunol.">
        <title>Early steps in the European eel (Anguilla anguilla)-Vibrio vulnificus interaction in the gills: Role of the RtxA13 toxin.</title>
        <authorList>
            <person name="Callol A."/>
            <person name="Pajuelo D."/>
            <person name="Ebbesson L."/>
            <person name="Teles M."/>
            <person name="MacKenzie S."/>
            <person name="Amaro C."/>
        </authorList>
    </citation>
    <scope>NUCLEOTIDE SEQUENCE</scope>
</reference>
<dbReference type="EMBL" id="GBXM01056516">
    <property type="protein sequence ID" value="JAH52061.1"/>
    <property type="molecule type" value="Transcribed_RNA"/>
</dbReference>
<reference evidence="1" key="1">
    <citation type="submission" date="2014-11" db="EMBL/GenBank/DDBJ databases">
        <authorList>
            <person name="Amaro Gonzalez C."/>
        </authorList>
    </citation>
    <scope>NUCLEOTIDE SEQUENCE</scope>
</reference>
<organism evidence="1">
    <name type="scientific">Anguilla anguilla</name>
    <name type="common">European freshwater eel</name>
    <name type="synonym">Muraena anguilla</name>
    <dbReference type="NCBI Taxonomy" id="7936"/>
    <lineage>
        <taxon>Eukaryota</taxon>
        <taxon>Metazoa</taxon>
        <taxon>Chordata</taxon>
        <taxon>Craniata</taxon>
        <taxon>Vertebrata</taxon>
        <taxon>Euteleostomi</taxon>
        <taxon>Actinopterygii</taxon>
        <taxon>Neopterygii</taxon>
        <taxon>Teleostei</taxon>
        <taxon>Anguilliformes</taxon>
        <taxon>Anguillidae</taxon>
        <taxon>Anguilla</taxon>
    </lineage>
</organism>
<dbReference type="EMBL" id="GBXM01046940">
    <property type="protein sequence ID" value="JAH61637.1"/>
    <property type="molecule type" value="Transcribed_RNA"/>
</dbReference>
<accession>A0A0E9U7B1</accession>
<protein>
    <submittedName>
        <fullName evidence="1">Uncharacterized protein</fullName>
    </submittedName>
</protein>